<evidence type="ECO:0000256" key="2">
    <source>
        <dbReference type="PROSITE-ProRule" id="PRU00335"/>
    </source>
</evidence>
<sequence length="198" mass="21106">MARDTRARLLDAALVLIDERGVVAVSADDIRVAAGASVGSLYHHFPAGKPALVSAVLDKWLGHYQAEALDVLRSADGHEAGVRGVVGHFLRWTEAHPAAARVLLRFEVDPPAERPGSPVSGPEFFREVTHWLTGSSSPDAAATPIAVLVALWMGPTKEYARGWLSGRAADPPHAVAPPLADAAWRCVRHLRPAEGGQE</sequence>
<evidence type="ECO:0000313" key="4">
    <source>
        <dbReference type="EMBL" id="GAA3391772.1"/>
    </source>
</evidence>
<dbReference type="Proteomes" id="UP001501676">
    <property type="component" value="Unassembled WGS sequence"/>
</dbReference>
<dbReference type="InterPro" id="IPR036271">
    <property type="entry name" value="Tet_transcr_reg_TetR-rel_C_sf"/>
</dbReference>
<accession>A0ABP6T565</accession>
<evidence type="ECO:0000259" key="3">
    <source>
        <dbReference type="PROSITE" id="PS50977"/>
    </source>
</evidence>
<organism evidence="4 5">
    <name type="scientific">Cryptosporangium minutisporangium</name>
    <dbReference type="NCBI Taxonomy" id="113569"/>
    <lineage>
        <taxon>Bacteria</taxon>
        <taxon>Bacillati</taxon>
        <taxon>Actinomycetota</taxon>
        <taxon>Actinomycetes</taxon>
        <taxon>Cryptosporangiales</taxon>
        <taxon>Cryptosporangiaceae</taxon>
        <taxon>Cryptosporangium</taxon>
    </lineage>
</organism>
<feature type="domain" description="HTH tetR-type" evidence="3">
    <location>
        <begin position="3"/>
        <end position="63"/>
    </location>
</feature>
<dbReference type="PROSITE" id="PS50977">
    <property type="entry name" value="HTH_TETR_2"/>
    <property type="match status" value="1"/>
</dbReference>
<feature type="DNA-binding region" description="H-T-H motif" evidence="2">
    <location>
        <begin position="26"/>
        <end position="45"/>
    </location>
</feature>
<dbReference type="PANTHER" id="PTHR30055:SF187">
    <property type="entry name" value="TRANSCRIPTIONAL REGULATORY PROTEIN"/>
    <property type="match status" value="1"/>
</dbReference>
<dbReference type="InterPro" id="IPR050109">
    <property type="entry name" value="HTH-type_TetR-like_transc_reg"/>
</dbReference>
<comment type="caution">
    <text evidence="4">The sequence shown here is derived from an EMBL/GenBank/DDBJ whole genome shotgun (WGS) entry which is preliminary data.</text>
</comment>
<dbReference type="SUPFAM" id="SSF46689">
    <property type="entry name" value="Homeodomain-like"/>
    <property type="match status" value="1"/>
</dbReference>
<reference evidence="5" key="1">
    <citation type="journal article" date="2019" name="Int. J. Syst. Evol. Microbiol.">
        <title>The Global Catalogue of Microorganisms (GCM) 10K type strain sequencing project: providing services to taxonomists for standard genome sequencing and annotation.</title>
        <authorList>
            <consortium name="The Broad Institute Genomics Platform"/>
            <consortium name="The Broad Institute Genome Sequencing Center for Infectious Disease"/>
            <person name="Wu L."/>
            <person name="Ma J."/>
        </authorList>
    </citation>
    <scope>NUCLEOTIDE SEQUENCE [LARGE SCALE GENOMIC DNA]</scope>
    <source>
        <strain evidence="5">JCM 9458</strain>
    </source>
</reference>
<protein>
    <submittedName>
        <fullName evidence="4">TetR/AcrR family transcriptional regulator</fullName>
    </submittedName>
</protein>
<dbReference type="Pfam" id="PF00440">
    <property type="entry name" value="TetR_N"/>
    <property type="match status" value="1"/>
</dbReference>
<evidence type="ECO:0000256" key="1">
    <source>
        <dbReference type="ARBA" id="ARBA00023125"/>
    </source>
</evidence>
<keyword evidence="5" id="KW-1185">Reference proteome</keyword>
<proteinExistence type="predicted"/>
<dbReference type="PANTHER" id="PTHR30055">
    <property type="entry name" value="HTH-TYPE TRANSCRIPTIONAL REGULATOR RUTR"/>
    <property type="match status" value="1"/>
</dbReference>
<keyword evidence="1 2" id="KW-0238">DNA-binding</keyword>
<dbReference type="EMBL" id="BAAAYN010000034">
    <property type="protein sequence ID" value="GAA3391772.1"/>
    <property type="molecule type" value="Genomic_DNA"/>
</dbReference>
<dbReference type="InterPro" id="IPR001647">
    <property type="entry name" value="HTH_TetR"/>
</dbReference>
<dbReference type="Gene3D" id="1.10.357.10">
    <property type="entry name" value="Tetracycline Repressor, domain 2"/>
    <property type="match status" value="1"/>
</dbReference>
<evidence type="ECO:0000313" key="5">
    <source>
        <dbReference type="Proteomes" id="UP001501676"/>
    </source>
</evidence>
<dbReference type="SUPFAM" id="SSF48498">
    <property type="entry name" value="Tetracyclin repressor-like, C-terminal domain"/>
    <property type="match status" value="1"/>
</dbReference>
<dbReference type="RefSeq" id="WP_345730729.1">
    <property type="nucleotide sequence ID" value="NZ_BAAAYN010000034.1"/>
</dbReference>
<dbReference type="PRINTS" id="PR00455">
    <property type="entry name" value="HTHTETR"/>
</dbReference>
<dbReference type="InterPro" id="IPR009057">
    <property type="entry name" value="Homeodomain-like_sf"/>
</dbReference>
<gene>
    <name evidence="4" type="ORF">GCM10020369_50940</name>
</gene>
<name>A0ABP6T565_9ACTN</name>